<comment type="similarity">
    <text evidence="3">Belongs to the PMEI family.</text>
</comment>
<proteinExistence type="inferred from homology"/>
<evidence type="ECO:0000256" key="1">
    <source>
        <dbReference type="ARBA" id="ARBA00022729"/>
    </source>
</evidence>
<dbReference type="PANTHER" id="PTHR36710">
    <property type="entry name" value="PECTINESTERASE INHIBITOR-LIKE"/>
    <property type="match status" value="1"/>
</dbReference>
<feature type="region of interest" description="Disordered" evidence="4">
    <location>
        <begin position="1"/>
        <end position="27"/>
    </location>
</feature>
<dbReference type="AlphaFoldDB" id="A0A5A7Q7M9"/>
<keyword evidence="6" id="KW-1185">Reference proteome</keyword>
<dbReference type="PANTHER" id="PTHR36710:SF8">
    <property type="entry name" value="PECTINESTERASE INHIBITOR-LIKE"/>
    <property type="match status" value="1"/>
</dbReference>
<keyword evidence="1" id="KW-0732">Signal</keyword>
<organism evidence="5 6">
    <name type="scientific">Striga asiatica</name>
    <name type="common">Asiatic witchweed</name>
    <name type="synonym">Buchnera asiatica</name>
    <dbReference type="NCBI Taxonomy" id="4170"/>
    <lineage>
        <taxon>Eukaryota</taxon>
        <taxon>Viridiplantae</taxon>
        <taxon>Streptophyta</taxon>
        <taxon>Embryophyta</taxon>
        <taxon>Tracheophyta</taxon>
        <taxon>Spermatophyta</taxon>
        <taxon>Magnoliopsida</taxon>
        <taxon>eudicotyledons</taxon>
        <taxon>Gunneridae</taxon>
        <taxon>Pentapetalae</taxon>
        <taxon>asterids</taxon>
        <taxon>lamiids</taxon>
        <taxon>Lamiales</taxon>
        <taxon>Orobanchaceae</taxon>
        <taxon>Buchnereae</taxon>
        <taxon>Striga</taxon>
    </lineage>
</organism>
<reference evidence="6" key="1">
    <citation type="journal article" date="2019" name="Curr. Biol.">
        <title>Genome Sequence of Striga asiatica Provides Insight into the Evolution of Plant Parasitism.</title>
        <authorList>
            <person name="Yoshida S."/>
            <person name="Kim S."/>
            <person name="Wafula E.K."/>
            <person name="Tanskanen J."/>
            <person name="Kim Y.M."/>
            <person name="Honaas L."/>
            <person name="Yang Z."/>
            <person name="Spallek T."/>
            <person name="Conn C.E."/>
            <person name="Ichihashi Y."/>
            <person name="Cheong K."/>
            <person name="Cui S."/>
            <person name="Der J.P."/>
            <person name="Gundlach H."/>
            <person name="Jiao Y."/>
            <person name="Hori C."/>
            <person name="Ishida J.K."/>
            <person name="Kasahara H."/>
            <person name="Kiba T."/>
            <person name="Kim M.S."/>
            <person name="Koo N."/>
            <person name="Laohavisit A."/>
            <person name="Lee Y.H."/>
            <person name="Lumba S."/>
            <person name="McCourt P."/>
            <person name="Mortimer J.C."/>
            <person name="Mutuku J.M."/>
            <person name="Nomura T."/>
            <person name="Sasaki-Sekimoto Y."/>
            <person name="Seto Y."/>
            <person name="Wang Y."/>
            <person name="Wakatake T."/>
            <person name="Sakakibara H."/>
            <person name="Demura T."/>
            <person name="Yamaguchi S."/>
            <person name="Yoneyama K."/>
            <person name="Manabe R.I."/>
            <person name="Nelson D.C."/>
            <person name="Schulman A.H."/>
            <person name="Timko M.P."/>
            <person name="dePamphilis C.W."/>
            <person name="Choi D."/>
            <person name="Shirasu K."/>
        </authorList>
    </citation>
    <scope>NUCLEOTIDE SEQUENCE [LARGE SCALE GENOMIC DNA]</scope>
    <source>
        <strain evidence="6">cv. UVA1</strain>
    </source>
</reference>
<dbReference type="InterPro" id="IPR052421">
    <property type="entry name" value="PCW_Enzyme_Inhibitor"/>
</dbReference>
<evidence type="ECO:0000313" key="5">
    <source>
        <dbReference type="EMBL" id="GER40982.1"/>
    </source>
</evidence>
<sequence length="285" mass="32968">MISPLFAHENEHKHKHKHHKKRHDRNEIERELRDLSSQTSNSDASWRIIKPELDKFNDTDPTIVTAVLLELAITRGDQIHDKLNNYHEDSRNDELKSKYLSCSKNYNDAVRNLNLAKNNLESENYEDIPIQIVDTQQELEGCRGDFCEGSFDPGHIGDRINEFEVYVDIVKVSVDRPLLTNSKVCWHIIEPELSQFKDTDPDSITDVLLDLAISRANEIHDELNGYHEDSKNDELKGKYLSGEFGEGLFDPGHIGNRVNEFDLYVSIVKVSVDRLRDWDSREDID</sequence>
<dbReference type="Proteomes" id="UP000325081">
    <property type="component" value="Unassembled WGS sequence"/>
</dbReference>
<dbReference type="EMBL" id="BKCP01006049">
    <property type="protein sequence ID" value="GER40982.1"/>
    <property type="molecule type" value="Genomic_DNA"/>
</dbReference>
<protein>
    <submittedName>
        <fullName evidence="5">Plant invertase/pectin methylesterase inhibitor</fullName>
    </submittedName>
</protein>
<keyword evidence="2" id="KW-1015">Disulfide bond</keyword>
<accession>A0A5A7Q7M9</accession>
<gene>
    <name evidence="5" type="ORF">STAS_17692</name>
</gene>
<name>A0A5A7Q7M9_STRAF</name>
<evidence type="ECO:0000256" key="4">
    <source>
        <dbReference type="SAM" id="MobiDB-lite"/>
    </source>
</evidence>
<evidence type="ECO:0000313" key="6">
    <source>
        <dbReference type="Proteomes" id="UP000325081"/>
    </source>
</evidence>
<evidence type="ECO:0000256" key="2">
    <source>
        <dbReference type="ARBA" id="ARBA00023157"/>
    </source>
</evidence>
<dbReference type="InterPro" id="IPR035513">
    <property type="entry name" value="Invertase/methylesterase_inhib"/>
</dbReference>
<feature type="compositionally biased region" description="Basic residues" evidence="4">
    <location>
        <begin position="13"/>
        <end position="23"/>
    </location>
</feature>
<dbReference type="SUPFAM" id="SSF101148">
    <property type="entry name" value="Plant invertase/pectin methylesterase inhibitor"/>
    <property type="match status" value="1"/>
</dbReference>
<dbReference type="Gene3D" id="1.20.140.40">
    <property type="entry name" value="Invertase/pectin methylesterase inhibitor family protein"/>
    <property type="match status" value="1"/>
</dbReference>
<dbReference type="OrthoDB" id="764172at2759"/>
<evidence type="ECO:0000256" key="3">
    <source>
        <dbReference type="ARBA" id="ARBA00038471"/>
    </source>
</evidence>
<comment type="caution">
    <text evidence="5">The sequence shown here is derived from an EMBL/GenBank/DDBJ whole genome shotgun (WGS) entry which is preliminary data.</text>
</comment>